<dbReference type="InterPro" id="IPR018060">
    <property type="entry name" value="HTH_AraC"/>
</dbReference>
<dbReference type="GO" id="GO:0003700">
    <property type="term" value="F:DNA-binding transcription factor activity"/>
    <property type="evidence" value="ECO:0007669"/>
    <property type="project" value="InterPro"/>
</dbReference>
<keyword evidence="3" id="KW-0804">Transcription</keyword>
<sequence length="394" mass="43644">MAVFPCNPRMAFSPFVLNLKQPPAARPRPLSAKSADYPQNEKIDGNAARRRPKRVTLRHGGHPMLDHAPRPLAAHLLFESRDLDEARDKVARVFCPHRLDTVRGHFHARQHHLPGEKLSLNYIEYGAKTMIAPGALRDFYLVQIPLCGGASIVNGGDHYTSDPGRAAVLNPHRETTMIWEEGTRQVLLRIDRAAMQSHLSRQLGAPASAPVTFQGALDLRSGAGAALRRLVLWLVAEADDGAAPLTGLMGRQLEETLLSGLLGAHRHDYAAHLGRSRSAPRPRHLRLAESFIEAHLDQPITLEDVAEAAGTSARNLQLAFRQYRGTTPLAFWRDRRLTRAHADLIAAVPGTRVTDVALRWGFAHFGRFAESYRHRFGLTPRDTLRAALGPGYQD</sequence>
<dbReference type="InterPro" id="IPR050204">
    <property type="entry name" value="AraC_XylS_family_regulators"/>
</dbReference>
<accession>A0A398BJT0</accession>
<keyword evidence="1" id="KW-0805">Transcription regulation</keyword>
<dbReference type="SUPFAM" id="SSF46689">
    <property type="entry name" value="Homeodomain-like"/>
    <property type="match status" value="2"/>
</dbReference>
<dbReference type="Proteomes" id="UP000266649">
    <property type="component" value="Unassembled WGS sequence"/>
</dbReference>
<dbReference type="Pfam" id="PF14525">
    <property type="entry name" value="AraC_binding_2"/>
    <property type="match status" value="1"/>
</dbReference>
<proteinExistence type="predicted"/>
<dbReference type="InterPro" id="IPR009057">
    <property type="entry name" value="Homeodomain-like_sf"/>
</dbReference>
<evidence type="ECO:0000256" key="1">
    <source>
        <dbReference type="ARBA" id="ARBA00023015"/>
    </source>
</evidence>
<keyword evidence="2" id="KW-0238">DNA-binding</keyword>
<keyword evidence="7" id="KW-1185">Reference proteome</keyword>
<evidence type="ECO:0000256" key="3">
    <source>
        <dbReference type="ARBA" id="ARBA00023163"/>
    </source>
</evidence>
<dbReference type="InterPro" id="IPR035418">
    <property type="entry name" value="AraC-bd_2"/>
</dbReference>
<dbReference type="GO" id="GO:0043565">
    <property type="term" value="F:sequence-specific DNA binding"/>
    <property type="evidence" value="ECO:0007669"/>
    <property type="project" value="InterPro"/>
</dbReference>
<dbReference type="PANTHER" id="PTHR46796:SF12">
    <property type="entry name" value="HTH-TYPE DNA-BINDING TRANSCRIPTIONAL ACTIVATOR EUTR"/>
    <property type="match status" value="1"/>
</dbReference>
<evidence type="ECO:0000313" key="7">
    <source>
        <dbReference type="Proteomes" id="UP000266649"/>
    </source>
</evidence>
<dbReference type="Gene3D" id="1.10.10.60">
    <property type="entry name" value="Homeodomain-like"/>
    <property type="match status" value="1"/>
</dbReference>
<organism evidence="6 7">
    <name type="scientific">Gemmobacter lutimaris</name>
    <dbReference type="NCBI Taxonomy" id="2306023"/>
    <lineage>
        <taxon>Bacteria</taxon>
        <taxon>Pseudomonadati</taxon>
        <taxon>Pseudomonadota</taxon>
        <taxon>Alphaproteobacteria</taxon>
        <taxon>Rhodobacterales</taxon>
        <taxon>Paracoccaceae</taxon>
        <taxon>Gemmobacter</taxon>
    </lineage>
</organism>
<dbReference type="AlphaFoldDB" id="A0A398BJT0"/>
<dbReference type="EMBL" id="QXXQ01000010">
    <property type="protein sequence ID" value="RID90765.1"/>
    <property type="molecule type" value="Genomic_DNA"/>
</dbReference>
<dbReference type="PROSITE" id="PS00041">
    <property type="entry name" value="HTH_ARAC_FAMILY_1"/>
    <property type="match status" value="1"/>
</dbReference>
<name>A0A398BJT0_9RHOB</name>
<dbReference type="InterPro" id="IPR018062">
    <property type="entry name" value="HTH_AraC-typ_CS"/>
</dbReference>
<comment type="caution">
    <text evidence="6">The sequence shown here is derived from an EMBL/GenBank/DDBJ whole genome shotgun (WGS) entry which is preliminary data.</text>
</comment>
<dbReference type="PANTHER" id="PTHR46796">
    <property type="entry name" value="HTH-TYPE TRANSCRIPTIONAL ACTIVATOR RHAS-RELATED"/>
    <property type="match status" value="1"/>
</dbReference>
<dbReference type="SMART" id="SM00342">
    <property type="entry name" value="HTH_ARAC"/>
    <property type="match status" value="1"/>
</dbReference>
<dbReference type="PROSITE" id="PS01124">
    <property type="entry name" value="HTH_ARAC_FAMILY_2"/>
    <property type="match status" value="1"/>
</dbReference>
<evidence type="ECO:0000259" key="5">
    <source>
        <dbReference type="PROSITE" id="PS01124"/>
    </source>
</evidence>
<evidence type="ECO:0000256" key="4">
    <source>
        <dbReference type="SAM" id="MobiDB-lite"/>
    </source>
</evidence>
<dbReference type="Pfam" id="PF12833">
    <property type="entry name" value="HTH_18"/>
    <property type="match status" value="1"/>
</dbReference>
<protein>
    <submittedName>
        <fullName evidence="6">AraC family transcriptional regulator</fullName>
    </submittedName>
</protein>
<reference evidence="6 7" key="1">
    <citation type="submission" date="2018-09" db="EMBL/GenBank/DDBJ databases">
        <title>Gemmobacter lutimaris sp. nov., a marine bacterium isolated from tidal flat.</title>
        <authorList>
            <person name="Lee D.W."/>
            <person name="Yoo Y."/>
            <person name="Kim J.-J."/>
            <person name="Kim B.S."/>
        </authorList>
    </citation>
    <scope>NUCLEOTIDE SEQUENCE [LARGE SCALE GENOMIC DNA]</scope>
    <source>
        <strain evidence="6 7">YJ-T1-11</strain>
    </source>
</reference>
<feature type="region of interest" description="Disordered" evidence="4">
    <location>
        <begin position="22"/>
        <end position="52"/>
    </location>
</feature>
<evidence type="ECO:0000256" key="2">
    <source>
        <dbReference type="ARBA" id="ARBA00023125"/>
    </source>
</evidence>
<gene>
    <name evidence="6" type="ORF">D2N39_15830</name>
</gene>
<feature type="domain" description="HTH araC/xylS-type" evidence="5">
    <location>
        <begin position="286"/>
        <end position="386"/>
    </location>
</feature>
<evidence type="ECO:0000313" key="6">
    <source>
        <dbReference type="EMBL" id="RID90765.1"/>
    </source>
</evidence>